<dbReference type="OrthoDB" id="3187421at2"/>
<dbReference type="EMBL" id="VRSW01000004">
    <property type="protein sequence ID" value="TXK03502.1"/>
    <property type="molecule type" value="Genomic_DNA"/>
</dbReference>
<evidence type="ECO:0000313" key="1">
    <source>
        <dbReference type="EMBL" id="TXK03502.1"/>
    </source>
</evidence>
<organism evidence="1 2">
    <name type="scientific">Microbacterium mitrae</name>
    <dbReference type="NCBI Taxonomy" id="664640"/>
    <lineage>
        <taxon>Bacteria</taxon>
        <taxon>Bacillati</taxon>
        <taxon>Actinomycetota</taxon>
        <taxon>Actinomycetes</taxon>
        <taxon>Micrococcales</taxon>
        <taxon>Microbacteriaceae</taxon>
        <taxon>Microbacterium</taxon>
    </lineage>
</organism>
<comment type="caution">
    <text evidence="1">The sequence shown here is derived from an EMBL/GenBank/DDBJ whole genome shotgun (WGS) entry which is preliminary data.</text>
</comment>
<accession>A0A5C8HMM3</accession>
<gene>
    <name evidence="1" type="ORF">FVP60_11530</name>
</gene>
<dbReference type="Proteomes" id="UP000321196">
    <property type="component" value="Unassembled WGS sequence"/>
</dbReference>
<sequence>MTATRRADVVRRVAQVRERAARVPPSGTGTLPFDISVSMAAVEASREDVPFDTVDPLFTAGFGLQSGD</sequence>
<evidence type="ECO:0000313" key="2">
    <source>
        <dbReference type="Proteomes" id="UP000321196"/>
    </source>
</evidence>
<protein>
    <submittedName>
        <fullName evidence="1">Uncharacterized protein</fullName>
    </submittedName>
</protein>
<proteinExistence type="predicted"/>
<dbReference type="AlphaFoldDB" id="A0A5C8HMM3"/>
<name>A0A5C8HMM3_9MICO</name>
<keyword evidence="2" id="KW-1185">Reference proteome</keyword>
<reference evidence="1 2" key="1">
    <citation type="submission" date="2019-08" db="EMBL/GenBank/DDBJ databases">
        <authorList>
            <person name="Dong K."/>
        </authorList>
    </citation>
    <scope>NUCLEOTIDE SEQUENCE [LARGE SCALE GENOMIC DNA]</scope>
    <source>
        <strain evidence="1 2">M4-8</strain>
    </source>
</reference>